<feature type="compositionally biased region" description="Gly residues" evidence="1">
    <location>
        <begin position="39"/>
        <end position="48"/>
    </location>
</feature>
<name>A0ABV5ZWW2_9PSEU</name>
<comment type="caution">
    <text evidence="2">The sequence shown here is derived from an EMBL/GenBank/DDBJ whole genome shotgun (WGS) entry which is preliminary data.</text>
</comment>
<gene>
    <name evidence="2" type="ORF">ACFFQA_13260</name>
</gene>
<evidence type="ECO:0000313" key="3">
    <source>
        <dbReference type="Proteomes" id="UP001589693"/>
    </source>
</evidence>
<dbReference type="Proteomes" id="UP001589693">
    <property type="component" value="Unassembled WGS sequence"/>
</dbReference>
<proteinExistence type="predicted"/>
<feature type="region of interest" description="Disordered" evidence="1">
    <location>
        <begin position="24"/>
        <end position="48"/>
    </location>
</feature>
<evidence type="ECO:0000313" key="2">
    <source>
        <dbReference type="EMBL" id="MFB9904905.1"/>
    </source>
</evidence>
<sequence>MVIETSGGGDAAGLRVSFAEGPVGACVPVDAPRQNESGNSGGGSDENR</sequence>
<dbReference type="RefSeq" id="WP_377852103.1">
    <property type="nucleotide sequence ID" value="NZ_JBHLZU010000010.1"/>
</dbReference>
<reference evidence="2 3" key="1">
    <citation type="submission" date="2024-09" db="EMBL/GenBank/DDBJ databases">
        <authorList>
            <person name="Sun Q."/>
            <person name="Mori K."/>
        </authorList>
    </citation>
    <scope>NUCLEOTIDE SEQUENCE [LARGE SCALE GENOMIC DNA]</scope>
    <source>
        <strain evidence="2 3">TBRC 7907</strain>
    </source>
</reference>
<organism evidence="2 3">
    <name type="scientific">Allokutzneria oryzae</name>
    <dbReference type="NCBI Taxonomy" id="1378989"/>
    <lineage>
        <taxon>Bacteria</taxon>
        <taxon>Bacillati</taxon>
        <taxon>Actinomycetota</taxon>
        <taxon>Actinomycetes</taxon>
        <taxon>Pseudonocardiales</taxon>
        <taxon>Pseudonocardiaceae</taxon>
        <taxon>Allokutzneria</taxon>
    </lineage>
</organism>
<dbReference type="EMBL" id="JBHLZU010000010">
    <property type="protein sequence ID" value="MFB9904905.1"/>
    <property type="molecule type" value="Genomic_DNA"/>
</dbReference>
<evidence type="ECO:0000256" key="1">
    <source>
        <dbReference type="SAM" id="MobiDB-lite"/>
    </source>
</evidence>
<keyword evidence="3" id="KW-1185">Reference proteome</keyword>
<protein>
    <submittedName>
        <fullName evidence="2">Uncharacterized protein</fullName>
    </submittedName>
</protein>
<accession>A0ABV5ZWW2</accession>